<dbReference type="Proteomes" id="UP000482960">
    <property type="component" value="Unassembled WGS sequence"/>
</dbReference>
<dbReference type="GO" id="GO:0000156">
    <property type="term" value="F:phosphorelay response regulator activity"/>
    <property type="evidence" value="ECO:0007669"/>
    <property type="project" value="TreeGrafter"/>
</dbReference>
<dbReference type="PANTHER" id="PTHR48111:SF4">
    <property type="entry name" value="DNA-BINDING DUAL TRANSCRIPTIONAL REGULATOR OMPR"/>
    <property type="match status" value="1"/>
</dbReference>
<dbReference type="CDD" id="cd00383">
    <property type="entry name" value="trans_reg_C"/>
    <property type="match status" value="1"/>
</dbReference>
<evidence type="ECO:0000256" key="3">
    <source>
        <dbReference type="ARBA" id="ARBA00023015"/>
    </source>
</evidence>
<reference evidence="10 11" key="2">
    <citation type="submission" date="2020-03" db="EMBL/GenBank/DDBJ databases">
        <authorList>
            <person name="Ichikawa N."/>
            <person name="Kimura A."/>
            <person name="Kitahashi Y."/>
            <person name="Uohara A."/>
        </authorList>
    </citation>
    <scope>NUCLEOTIDE SEQUENCE [LARGE SCALE GENOMIC DNA]</scope>
    <source>
        <strain evidence="10 11">NBRC 108638</strain>
    </source>
</reference>
<evidence type="ECO:0000259" key="9">
    <source>
        <dbReference type="PROSITE" id="PS51755"/>
    </source>
</evidence>
<feature type="modified residue" description="4-aspartylphosphate" evidence="6">
    <location>
        <position position="57"/>
    </location>
</feature>
<name>A0A6V8LM13_9ACTN</name>
<keyword evidence="11" id="KW-1185">Reference proteome</keyword>
<evidence type="ECO:0000313" key="11">
    <source>
        <dbReference type="Proteomes" id="UP000482960"/>
    </source>
</evidence>
<comment type="caution">
    <text evidence="10">The sequence shown here is derived from an EMBL/GenBank/DDBJ whole genome shotgun (WGS) entry which is preliminary data.</text>
</comment>
<dbReference type="Gene3D" id="1.10.10.10">
    <property type="entry name" value="Winged helix-like DNA-binding domain superfamily/Winged helix DNA-binding domain"/>
    <property type="match status" value="1"/>
</dbReference>
<organism evidence="10 11">
    <name type="scientific">Phytohabitans rumicis</name>
    <dbReference type="NCBI Taxonomy" id="1076125"/>
    <lineage>
        <taxon>Bacteria</taxon>
        <taxon>Bacillati</taxon>
        <taxon>Actinomycetota</taxon>
        <taxon>Actinomycetes</taxon>
        <taxon>Micromonosporales</taxon>
        <taxon>Micromonosporaceae</taxon>
    </lineage>
</organism>
<dbReference type="PANTHER" id="PTHR48111">
    <property type="entry name" value="REGULATOR OF RPOS"/>
    <property type="match status" value="1"/>
</dbReference>
<evidence type="ECO:0000256" key="1">
    <source>
        <dbReference type="ARBA" id="ARBA00022553"/>
    </source>
</evidence>
<dbReference type="Pfam" id="PF00486">
    <property type="entry name" value="Trans_reg_C"/>
    <property type="match status" value="1"/>
</dbReference>
<dbReference type="SMART" id="SM00862">
    <property type="entry name" value="Trans_reg_C"/>
    <property type="match status" value="1"/>
</dbReference>
<dbReference type="GO" id="GO:0032993">
    <property type="term" value="C:protein-DNA complex"/>
    <property type="evidence" value="ECO:0007669"/>
    <property type="project" value="TreeGrafter"/>
</dbReference>
<proteinExistence type="predicted"/>
<keyword evidence="4 7" id="KW-0238">DNA-binding</keyword>
<dbReference type="InterPro" id="IPR036388">
    <property type="entry name" value="WH-like_DNA-bd_sf"/>
</dbReference>
<dbReference type="Gene3D" id="6.10.250.690">
    <property type="match status" value="1"/>
</dbReference>
<evidence type="ECO:0000256" key="6">
    <source>
        <dbReference type="PROSITE-ProRule" id="PRU00169"/>
    </source>
</evidence>
<evidence type="ECO:0000256" key="4">
    <source>
        <dbReference type="ARBA" id="ARBA00023125"/>
    </source>
</evidence>
<dbReference type="GO" id="GO:0000976">
    <property type="term" value="F:transcription cis-regulatory region binding"/>
    <property type="evidence" value="ECO:0007669"/>
    <property type="project" value="TreeGrafter"/>
</dbReference>
<sequence length="234" mass="26456">MTETEGRRVLVVDDDERIRALVERALREAGFETRTAGDGRDALAIAWERQVDLVVLDIGLPTVDGLDVLHRLRADSQIPVILLTGRAGETDRVVGLELGADDYVVKPFSPRELVARVRTILRRSRGGDHFKIVYGQLVIDLDAREVSLHGAPVELAAKELDLLVCLASAPRIVLSRRKLLQSVWHDTSGWTSESTVTEHVYRLRNKIEEDPRKPRWIRTVRGAGYRFEPREAQR</sequence>
<evidence type="ECO:0000256" key="7">
    <source>
        <dbReference type="PROSITE-ProRule" id="PRU01091"/>
    </source>
</evidence>
<dbReference type="EMBL" id="BLPG01000001">
    <property type="protein sequence ID" value="GFJ95137.1"/>
    <property type="molecule type" value="Genomic_DNA"/>
</dbReference>
<dbReference type="AlphaFoldDB" id="A0A6V8LM13"/>
<dbReference type="FunFam" id="3.40.50.2300:FF:000001">
    <property type="entry name" value="DNA-binding response regulator PhoB"/>
    <property type="match status" value="1"/>
</dbReference>
<accession>A0A6V8LM13</accession>
<protein>
    <submittedName>
        <fullName evidence="10">DNA-binding response regulator</fullName>
    </submittedName>
</protein>
<dbReference type="Pfam" id="PF00072">
    <property type="entry name" value="Response_reg"/>
    <property type="match status" value="1"/>
</dbReference>
<dbReference type="InterPro" id="IPR011006">
    <property type="entry name" value="CheY-like_superfamily"/>
</dbReference>
<dbReference type="InterPro" id="IPR001789">
    <property type="entry name" value="Sig_transdc_resp-reg_receiver"/>
</dbReference>
<feature type="DNA-binding region" description="OmpR/PhoB-type" evidence="7">
    <location>
        <begin position="129"/>
        <end position="229"/>
    </location>
</feature>
<evidence type="ECO:0000256" key="5">
    <source>
        <dbReference type="ARBA" id="ARBA00023163"/>
    </source>
</evidence>
<dbReference type="SMART" id="SM00448">
    <property type="entry name" value="REC"/>
    <property type="match status" value="1"/>
</dbReference>
<keyword evidence="2" id="KW-0902">Two-component regulatory system</keyword>
<dbReference type="PROSITE" id="PS50110">
    <property type="entry name" value="RESPONSE_REGULATORY"/>
    <property type="match status" value="1"/>
</dbReference>
<evidence type="ECO:0000259" key="8">
    <source>
        <dbReference type="PROSITE" id="PS50110"/>
    </source>
</evidence>
<reference evidence="10 11" key="1">
    <citation type="submission" date="2020-03" db="EMBL/GenBank/DDBJ databases">
        <title>Whole genome shotgun sequence of Phytohabitans rumicis NBRC 108638.</title>
        <authorList>
            <person name="Komaki H."/>
            <person name="Tamura T."/>
        </authorList>
    </citation>
    <scope>NUCLEOTIDE SEQUENCE [LARGE SCALE GENOMIC DNA]</scope>
    <source>
        <strain evidence="10 11">NBRC 108638</strain>
    </source>
</reference>
<dbReference type="RefSeq" id="WP_173082579.1">
    <property type="nucleotide sequence ID" value="NZ_BAABJB010000022.1"/>
</dbReference>
<dbReference type="GO" id="GO:0005829">
    <property type="term" value="C:cytosol"/>
    <property type="evidence" value="ECO:0007669"/>
    <property type="project" value="TreeGrafter"/>
</dbReference>
<keyword evidence="5" id="KW-0804">Transcription</keyword>
<dbReference type="FunFam" id="1.10.10.10:FF:000018">
    <property type="entry name" value="DNA-binding response regulator ResD"/>
    <property type="match status" value="1"/>
</dbReference>
<dbReference type="GO" id="GO:0006355">
    <property type="term" value="P:regulation of DNA-templated transcription"/>
    <property type="evidence" value="ECO:0007669"/>
    <property type="project" value="InterPro"/>
</dbReference>
<dbReference type="Gene3D" id="3.40.50.2300">
    <property type="match status" value="1"/>
</dbReference>
<dbReference type="PROSITE" id="PS51755">
    <property type="entry name" value="OMPR_PHOB"/>
    <property type="match status" value="1"/>
</dbReference>
<feature type="domain" description="Response regulatory" evidence="8">
    <location>
        <begin position="8"/>
        <end position="121"/>
    </location>
</feature>
<keyword evidence="3" id="KW-0805">Transcription regulation</keyword>
<gene>
    <name evidence="10" type="ORF">Prum_087790</name>
</gene>
<dbReference type="InterPro" id="IPR001867">
    <property type="entry name" value="OmpR/PhoB-type_DNA-bd"/>
</dbReference>
<evidence type="ECO:0000313" key="10">
    <source>
        <dbReference type="EMBL" id="GFJ95137.1"/>
    </source>
</evidence>
<evidence type="ECO:0000256" key="2">
    <source>
        <dbReference type="ARBA" id="ARBA00023012"/>
    </source>
</evidence>
<keyword evidence="1 6" id="KW-0597">Phosphoprotein</keyword>
<dbReference type="InterPro" id="IPR039420">
    <property type="entry name" value="WalR-like"/>
</dbReference>
<dbReference type="SUPFAM" id="SSF52172">
    <property type="entry name" value="CheY-like"/>
    <property type="match status" value="1"/>
</dbReference>
<feature type="domain" description="OmpR/PhoB-type" evidence="9">
    <location>
        <begin position="129"/>
        <end position="229"/>
    </location>
</feature>